<dbReference type="Gene3D" id="3.30.450.20">
    <property type="entry name" value="PAS domain"/>
    <property type="match status" value="1"/>
</dbReference>
<gene>
    <name evidence="14" type="ORF">Ahu01nite_060540</name>
</gene>
<keyword evidence="4" id="KW-0597">Phosphoprotein</keyword>
<feature type="transmembrane region" description="Helical" evidence="10">
    <location>
        <begin position="73"/>
        <end position="103"/>
    </location>
</feature>
<dbReference type="InterPro" id="IPR035965">
    <property type="entry name" value="PAS-like_dom_sf"/>
</dbReference>
<reference evidence="14 15" key="1">
    <citation type="submission" date="2021-01" db="EMBL/GenBank/DDBJ databases">
        <title>Whole genome shotgun sequence of Actinoplanes humidus NBRC 14915.</title>
        <authorList>
            <person name="Komaki H."/>
            <person name="Tamura T."/>
        </authorList>
    </citation>
    <scope>NUCLEOTIDE SEQUENCE [LARGE SCALE GENOMIC DNA]</scope>
    <source>
        <strain evidence="14 15">NBRC 14915</strain>
    </source>
</reference>
<evidence type="ECO:0000256" key="5">
    <source>
        <dbReference type="ARBA" id="ARBA00022679"/>
    </source>
</evidence>
<evidence type="ECO:0000256" key="7">
    <source>
        <dbReference type="ARBA" id="ARBA00022777"/>
    </source>
</evidence>
<evidence type="ECO:0000259" key="11">
    <source>
        <dbReference type="PROSITE" id="PS50109"/>
    </source>
</evidence>
<dbReference type="PROSITE" id="PS50112">
    <property type="entry name" value="PAS"/>
    <property type="match status" value="1"/>
</dbReference>
<keyword evidence="9" id="KW-0902">Two-component regulatory system</keyword>
<evidence type="ECO:0000256" key="1">
    <source>
        <dbReference type="ARBA" id="ARBA00000085"/>
    </source>
</evidence>
<evidence type="ECO:0000259" key="12">
    <source>
        <dbReference type="PROSITE" id="PS50112"/>
    </source>
</evidence>
<dbReference type="SMART" id="SM00387">
    <property type="entry name" value="HATPase_c"/>
    <property type="match status" value="1"/>
</dbReference>
<dbReference type="SMART" id="SM00091">
    <property type="entry name" value="PAS"/>
    <property type="match status" value="1"/>
</dbReference>
<dbReference type="PRINTS" id="PR00344">
    <property type="entry name" value="BCTRLSENSOR"/>
</dbReference>
<feature type="domain" description="Histidine kinase" evidence="11">
    <location>
        <begin position="455"/>
        <end position="698"/>
    </location>
</feature>
<feature type="domain" description="PAC" evidence="13">
    <location>
        <begin position="389"/>
        <end position="442"/>
    </location>
</feature>
<dbReference type="CDD" id="cd00130">
    <property type="entry name" value="PAS"/>
    <property type="match status" value="1"/>
</dbReference>
<evidence type="ECO:0000256" key="2">
    <source>
        <dbReference type="ARBA" id="ARBA00004236"/>
    </source>
</evidence>
<protein>
    <recommendedName>
        <fullName evidence="3">histidine kinase</fullName>
        <ecNumber evidence="3">2.7.13.3</ecNumber>
    </recommendedName>
</protein>
<dbReference type="RefSeq" id="WP_203840028.1">
    <property type="nucleotide sequence ID" value="NZ_BAAATV010000014.1"/>
</dbReference>
<name>A0ABQ3ZWH4_9ACTN</name>
<comment type="caution">
    <text evidence="14">The sequence shown here is derived from an EMBL/GenBank/DDBJ whole genome shotgun (WGS) entry which is preliminary data.</text>
</comment>
<keyword evidence="5" id="KW-0808">Transferase</keyword>
<evidence type="ECO:0000256" key="6">
    <source>
        <dbReference type="ARBA" id="ARBA00022741"/>
    </source>
</evidence>
<proteinExistence type="predicted"/>
<dbReference type="InterPro" id="IPR000014">
    <property type="entry name" value="PAS"/>
</dbReference>
<evidence type="ECO:0000256" key="9">
    <source>
        <dbReference type="ARBA" id="ARBA00023012"/>
    </source>
</evidence>
<feature type="transmembrane region" description="Helical" evidence="10">
    <location>
        <begin position="20"/>
        <end position="40"/>
    </location>
</feature>
<dbReference type="SUPFAM" id="SSF47384">
    <property type="entry name" value="Homodimeric domain of signal transducing histidine kinase"/>
    <property type="match status" value="1"/>
</dbReference>
<dbReference type="InterPro" id="IPR005467">
    <property type="entry name" value="His_kinase_dom"/>
</dbReference>
<evidence type="ECO:0000256" key="8">
    <source>
        <dbReference type="ARBA" id="ARBA00022840"/>
    </source>
</evidence>
<dbReference type="EC" id="2.7.13.3" evidence="3"/>
<evidence type="ECO:0000259" key="13">
    <source>
        <dbReference type="PROSITE" id="PS50113"/>
    </source>
</evidence>
<dbReference type="PANTHER" id="PTHR43065:SF50">
    <property type="entry name" value="HISTIDINE KINASE"/>
    <property type="match status" value="1"/>
</dbReference>
<dbReference type="InterPro" id="IPR003594">
    <property type="entry name" value="HATPase_dom"/>
</dbReference>
<dbReference type="SUPFAM" id="SSF55874">
    <property type="entry name" value="ATPase domain of HSP90 chaperone/DNA topoisomerase II/histidine kinase"/>
    <property type="match status" value="1"/>
</dbReference>
<dbReference type="PANTHER" id="PTHR43065">
    <property type="entry name" value="SENSOR HISTIDINE KINASE"/>
    <property type="match status" value="1"/>
</dbReference>
<dbReference type="InterPro" id="IPR000700">
    <property type="entry name" value="PAS-assoc_C"/>
</dbReference>
<dbReference type="PROSITE" id="PS50109">
    <property type="entry name" value="HIS_KIN"/>
    <property type="match status" value="1"/>
</dbReference>
<evidence type="ECO:0000256" key="10">
    <source>
        <dbReference type="SAM" id="Phobius"/>
    </source>
</evidence>
<keyword evidence="6" id="KW-0547">Nucleotide-binding</keyword>
<dbReference type="Proteomes" id="UP000603200">
    <property type="component" value="Unassembled WGS sequence"/>
</dbReference>
<dbReference type="InterPro" id="IPR013767">
    <property type="entry name" value="PAS_fold"/>
</dbReference>
<keyword evidence="10" id="KW-0812">Transmembrane</keyword>
<dbReference type="EMBL" id="BOMN01000087">
    <property type="protein sequence ID" value="GIE22952.1"/>
    <property type="molecule type" value="Genomic_DNA"/>
</dbReference>
<feature type="transmembrane region" description="Helical" evidence="10">
    <location>
        <begin position="47"/>
        <end position="67"/>
    </location>
</feature>
<organism evidence="14 15">
    <name type="scientific">Winogradskya humida</name>
    <dbReference type="NCBI Taxonomy" id="113566"/>
    <lineage>
        <taxon>Bacteria</taxon>
        <taxon>Bacillati</taxon>
        <taxon>Actinomycetota</taxon>
        <taxon>Actinomycetes</taxon>
        <taxon>Micromonosporales</taxon>
        <taxon>Micromonosporaceae</taxon>
        <taxon>Winogradskya</taxon>
    </lineage>
</organism>
<comment type="catalytic activity">
    <reaction evidence="1">
        <text>ATP + protein L-histidine = ADP + protein N-phospho-L-histidine.</text>
        <dbReference type="EC" id="2.7.13.3"/>
    </reaction>
</comment>
<evidence type="ECO:0000256" key="4">
    <source>
        <dbReference type="ARBA" id="ARBA00022553"/>
    </source>
</evidence>
<sequence>MTNLARWPWLSAGKGSLLGQVRLLFLLFCLLWSVIGVFGITASDNRAGAAEITAIVVVAASLCLGYRRGRFPLALWPVEALCVGLVAAASDYGVTIGLLFVWINFRALYGRRLDLALGATCVVIIMGAGVASAGVPVSDAVPLTVTALIGLTINHTLAQGIRARDRAAARERVVAAAGATFVAAADRGQAAQAAAEAAFALDARIGATLVTTITAGSVRVIGRAGAAGPDTVNRTASLSTAGPGIEQALRPGGSAVLARADALVFTALLGMPPAERLHLVPLAVHGEVFGLLVVSYERRPADDLSAALSTLADEAALTLDQLLTRSRLSIVVEHSPDALLLAGEQGIIRFANPAAARLLATTQDDLIGGELRSYIHPEEVATVLGPEPAGAQIRRLRGPGAEEWTEFEVLVEFVTEHDGSRSLILNARDISERQRLELELRHAQKLESVGRLAAGIAHEINTPMQFIGDNVRFLDETFTDLVALVADLRGRLGPTDADLTERLRDLDVDFLIEEAPAAIRQTLEGIDRVATIVRAMKAFGHPGAQDKAPADLDEAIRNTLVVAANEIRYVADVETDLAKLPPVWCHVGDINQVVLNLLVNAAHAIDAAARGRGRIRVRTRRDGDDAVIEVTDTGTGVPPEIAHKLFDPFFTTKGVGRGTGQGLPLVRSLVVDRHQGSIGFTSEPGTGTVFTVRLPIELPASPPPTSTPQEVTV</sequence>
<dbReference type="Pfam" id="PF00989">
    <property type="entry name" value="PAS"/>
    <property type="match status" value="1"/>
</dbReference>
<feature type="transmembrane region" description="Helical" evidence="10">
    <location>
        <begin position="115"/>
        <end position="134"/>
    </location>
</feature>
<evidence type="ECO:0000313" key="15">
    <source>
        <dbReference type="Proteomes" id="UP000603200"/>
    </source>
</evidence>
<dbReference type="InterPro" id="IPR004358">
    <property type="entry name" value="Sig_transdc_His_kin-like_C"/>
</dbReference>
<evidence type="ECO:0000256" key="3">
    <source>
        <dbReference type="ARBA" id="ARBA00012438"/>
    </source>
</evidence>
<keyword evidence="10" id="KW-0472">Membrane</keyword>
<feature type="domain" description="PAS" evidence="12">
    <location>
        <begin position="324"/>
        <end position="383"/>
    </location>
</feature>
<keyword evidence="10" id="KW-1133">Transmembrane helix</keyword>
<dbReference type="SUPFAM" id="SSF55785">
    <property type="entry name" value="PYP-like sensor domain (PAS domain)"/>
    <property type="match status" value="1"/>
</dbReference>
<keyword evidence="7" id="KW-0418">Kinase</keyword>
<dbReference type="PROSITE" id="PS50113">
    <property type="entry name" value="PAC"/>
    <property type="match status" value="1"/>
</dbReference>
<dbReference type="Pfam" id="PF02518">
    <property type="entry name" value="HATPase_c"/>
    <property type="match status" value="1"/>
</dbReference>
<dbReference type="Gene3D" id="3.30.565.10">
    <property type="entry name" value="Histidine kinase-like ATPase, C-terminal domain"/>
    <property type="match status" value="1"/>
</dbReference>
<keyword evidence="8" id="KW-0067">ATP-binding</keyword>
<dbReference type="NCBIfam" id="TIGR00229">
    <property type="entry name" value="sensory_box"/>
    <property type="match status" value="1"/>
</dbReference>
<evidence type="ECO:0000313" key="14">
    <source>
        <dbReference type="EMBL" id="GIE22952.1"/>
    </source>
</evidence>
<keyword evidence="15" id="KW-1185">Reference proteome</keyword>
<accession>A0ABQ3ZWH4</accession>
<dbReference type="Gene3D" id="1.10.287.130">
    <property type="match status" value="1"/>
</dbReference>
<dbReference type="InterPro" id="IPR036890">
    <property type="entry name" value="HATPase_C_sf"/>
</dbReference>
<dbReference type="InterPro" id="IPR036097">
    <property type="entry name" value="HisK_dim/P_sf"/>
</dbReference>
<comment type="subcellular location">
    <subcellularLocation>
        <location evidence="2">Cell membrane</location>
    </subcellularLocation>
</comment>